<organism evidence="1 2">
    <name type="scientific">Russula earlei</name>
    <dbReference type="NCBI Taxonomy" id="71964"/>
    <lineage>
        <taxon>Eukaryota</taxon>
        <taxon>Fungi</taxon>
        <taxon>Dikarya</taxon>
        <taxon>Basidiomycota</taxon>
        <taxon>Agaricomycotina</taxon>
        <taxon>Agaricomycetes</taxon>
        <taxon>Russulales</taxon>
        <taxon>Russulaceae</taxon>
        <taxon>Russula</taxon>
    </lineage>
</organism>
<keyword evidence="2" id="KW-1185">Reference proteome</keyword>
<protein>
    <submittedName>
        <fullName evidence="1">Prim-pol domain-containing protein</fullName>
    </submittedName>
</protein>
<gene>
    <name evidence="1" type="ORF">F5148DRAFT_1202419</name>
</gene>
<evidence type="ECO:0000313" key="2">
    <source>
        <dbReference type="Proteomes" id="UP001207468"/>
    </source>
</evidence>
<dbReference type="EMBL" id="JAGFNK010000113">
    <property type="protein sequence ID" value="KAI9507751.1"/>
    <property type="molecule type" value="Genomic_DNA"/>
</dbReference>
<dbReference type="Proteomes" id="UP001207468">
    <property type="component" value="Unassembled WGS sequence"/>
</dbReference>
<evidence type="ECO:0000313" key="1">
    <source>
        <dbReference type="EMBL" id="KAI9507751.1"/>
    </source>
</evidence>
<accession>A0ACC0U940</accession>
<name>A0ACC0U940_9AGAM</name>
<comment type="caution">
    <text evidence="1">The sequence shown here is derived from an EMBL/GenBank/DDBJ whole genome shotgun (WGS) entry which is preliminary data.</text>
</comment>
<sequence>MPSDTEKPSPELMLAFYRRLYPFKSVFKWLNHEHTPSRLFTHREISFTLQNDVYMRYNSFTTADEFKKQTCALNPTRFEIGPVYTARPRDKKTVRPGAFTPVQRELVFDIDMTDYDGIRTCCSGADICKRCWGFIGVAVRVLDGAIRQQFGYKHLLWVYSGRRGIHLWISDREAMVLTDDQRRSLVNFLMVIQGGKEMHKKVNVRPMVKGRPSVLPPSIQQALDQLVGPFGDLVLQDQDCFRREEGWKELLKLIPDSKIVANLEKKWASSEDRPSDDKWSDLRDAISAAYSPDDRAPMKRAIEDIVLQYTYPRIDAEVSKHRNHLLKAPFCVHPKTGRICVPLDPERIDEFDPDLVPTVGQLLGELDAATSEPTEGEHSDWEKTSLKPYVDMLEKHALGLMSVVRKDRITSDMTW</sequence>
<proteinExistence type="predicted"/>
<reference evidence="1" key="1">
    <citation type="submission" date="2021-03" db="EMBL/GenBank/DDBJ databases">
        <title>Evolutionary priming and transition to the ectomycorrhizal habit in an iconic lineage of mushroom-forming fungi: is preadaptation a requirement?</title>
        <authorList>
            <consortium name="DOE Joint Genome Institute"/>
            <person name="Looney B.P."/>
            <person name="Miyauchi S."/>
            <person name="Morin E."/>
            <person name="Drula E."/>
            <person name="Courty P.E."/>
            <person name="Chicoki N."/>
            <person name="Fauchery L."/>
            <person name="Kohler A."/>
            <person name="Kuo A."/>
            <person name="LaButti K."/>
            <person name="Pangilinan J."/>
            <person name="Lipzen A."/>
            <person name="Riley R."/>
            <person name="Andreopoulos W."/>
            <person name="He G."/>
            <person name="Johnson J."/>
            <person name="Barry K.W."/>
            <person name="Grigoriev I.V."/>
            <person name="Nagy L."/>
            <person name="Hibbett D."/>
            <person name="Henrissat B."/>
            <person name="Matheny P.B."/>
            <person name="Labbe J."/>
            <person name="Martin A.F."/>
        </authorList>
    </citation>
    <scope>NUCLEOTIDE SEQUENCE</scope>
    <source>
        <strain evidence="1">BPL698</strain>
    </source>
</reference>